<dbReference type="SUPFAM" id="SSF54001">
    <property type="entry name" value="Cysteine proteinases"/>
    <property type="match status" value="1"/>
</dbReference>
<evidence type="ECO:0000313" key="15">
    <source>
        <dbReference type="Proteomes" id="UP000326565"/>
    </source>
</evidence>
<comment type="similarity">
    <text evidence="2 11">Belongs to the peptidase C54 family.</text>
</comment>
<keyword evidence="9" id="KW-0072">Autophagy</keyword>
<evidence type="ECO:0000256" key="1">
    <source>
        <dbReference type="ARBA" id="ARBA00004329"/>
    </source>
</evidence>
<keyword evidence="6 11" id="KW-0378">Hydrolase</keyword>
<protein>
    <recommendedName>
        <fullName evidence="11">Cysteine protease</fullName>
        <ecNumber evidence="11">3.4.22.-</ecNumber>
    </recommendedName>
</protein>
<comment type="function">
    <text evidence="11">Required for selective autophagic degradation of the nucleus (nucleophagy) as well as for mitophagy which contributes to regulate mitochondrial quantity and quality by eliminating the mitochondria to a basal level to fulfill cellular energy requirements and preventing excess ROS production.</text>
</comment>
<comment type="catalytic activity">
    <reaction evidence="10">
        <text>[protein]-C-terminal L-amino acid-glycyl-phosphatidylethanolamide + H2O = [protein]-C-terminal L-amino acid-glycine + a 1,2-diacyl-sn-glycero-3-phosphoethanolamine</text>
        <dbReference type="Rhea" id="RHEA:67548"/>
        <dbReference type="Rhea" id="RHEA-COMP:17323"/>
        <dbReference type="Rhea" id="RHEA-COMP:17324"/>
        <dbReference type="ChEBI" id="CHEBI:15377"/>
        <dbReference type="ChEBI" id="CHEBI:64612"/>
        <dbReference type="ChEBI" id="CHEBI:172940"/>
        <dbReference type="ChEBI" id="CHEBI:172941"/>
    </reaction>
    <physiologicalReaction direction="left-to-right" evidence="10">
        <dbReference type="Rhea" id="RHEA:67549"/>
    </physiologicalReaction>
</comment>
<dbReference type="PANTHER" id="PTHR22624">
    <property type="entry name" value="CYSTEINE PROTEASE ATG4"/>
    <property type="match status" value="1"/>
</dbReference>
<evidence type="ECO:0000256" key="2">
    <source>
        <dbReference type="ARBA" id="ARBA00010958"/>
    </source>
</evidence>
<dbReference type="GO" id="GO:0000045">
    <property type="term" value="P:autophagosome assembly"/>
    <property type="evidence" value="ECO:0007669"/>
    <property type="project" value="TreeGrafter"/>
</dbReference>
<dbReference type="InterPro" id="IPR046792">
    <property type="entry name" value="Peptidase_C54_cat"/>
</dbReference>
<evidence type="ECO:0000259" key="13">
    <source>
        <dbReference type="Pfam" id="PF03416"/>
    </source>
</evidence>
<proteinExistence type="inferred from homology"/>
<dbReference type="GO" id="GO:0019786">
    <property type="term" value="F:protein-phosphatidylethanolamide deconjugating activity"/>
    <property type="evidence" value="ECO:0007669"/>
    <property type="project" value="InterPro"/>
</dbReference>
<keyword evidence="4 11" id="KW-0963">Cytoplasm</keyword>
<evidence type="ECO:0000256" key="8">
    <source>
        <dbReference type="ARBA" id="ARBA00022927"/>
    </source>
</evidence>
<dbReference type="EMBL" id="ML732177">
    <property type="protein sequence ID" value="KAB8076680.1"/>
    <property type="molecule type" value="Genomic_DNA"/>
</dbReference>
<dbReference type="GO" id="GO:0000407">
    <property type="term" value="C:phagophore assembly site"/>
    <property type="evidence" value="ECO:0007669"/>
    <property type="project" value="UniProtKB-SubCell"/>
</dbReference>
<evidence type="ECO:0000256" key="5">
    <source>
        <dbReference type="ARBA" id="ARBA00022670"/>
    </source>
</evidence>
<comment type="subcellular location">
    <subcellularLocation>
        <location evidence="11">Nucleus</location>
    </subcellularLocation>
    <subcellularLocation>
        <location evidence="11">Cytoplasm</location>
    </subcellularLocation>
    <subcellularLocation>
        <location evidence="1">Preautophagosomal structure</location>
    </subcellularLocation>
</comment>
<dbReference type="GO" id="GO:0015031">
    <property type="term" value="P:protein transport"/>
    <property type="evidence" value="ECO:0007669"/>
    <property type="project" value="UniProtKB-KW"/>
</dbReference>
<keyword evidence="5 11" id="KW-0645">Protease</keyword>
<gene>
    <name evidence="14" type="ORF">BDV29DRAFT_189199</name>
</gene>
<reference evidence="14 15" key="1">
    <citation type="submission" date="2019-04" db="EMBL/GenBank/DDBJ databases">
        <title>Friends and foes A comparative genomics study of 23 Aspergillus species from section Flavi.</title>
        <authorList>
            <consortium name="DOE Joint Genome Institute"/>
            <person name="Kjaerbolling I."/>
            <person name="Vesth T."/>
            <person name="Frisvad J.C."/>
            <person name="Nybo J.L."/>
            <person name="Theobald S."/>
            <person name="Kildgaard S."/>
            <person name="Isbrandt T."/>
            <person name="Kuo A."/>
            <person name="Sato A."/>
            <person name="Lyhne E.K."/>
            <person name="Kogle M.E."/>
            <person name="Wiebenga A."/>
            <person name="Kun R.S."/>
            <person name="Lubbers R.J."/>
            <person name="Makela M.R."/>
            <person name="Barry K."/>
            <person name="Chovatia M."/>
            <person name="Clum A."/>
            <person name="Daum C."/>
            <person name="Haridas S."/>
            <person name="He G."/>
            <person name="LaButti K."/>
            <person name="Lipzen A."/>
            <person name="Mondo S."/>
            <person name="Riley R."/>
            <person name="Salamov A."/>
            <person name="Simmons B.A."/>
            <person name="Magnuson J.K."/>
            <person name="Henrissat B."/>
            <person name="Mortensen U.H."/>
            <person name="Larsen T.O."/>
            <person name="Devries R.P."/>
            <person name="Grigoriev I.V."/>
            <person name="Machida M."/>
            <person name="Baker S.E."/>
            <person name="Andersen M.R."/>
        </authorList>
    </citation>
    <scope>NUCLEOTIDE SEQUENCE [LARGE SCALE GENOMIC DNA]</scope>
    <source>
        <strain evidence="14 15">CBS 151.66</strain>
    </source>
</reference>
<dbReference type="GO" id="GO:0035973">
    <property type="term" value="P:aggrephagy"/>
    <property type="evidence" value="ECO:0007669"/>
    <property type="project" value="TreeGrafter"/>
</dbReference>
<evidence type="ECO:0000256" key="11">
    <source>
        <dbReference type="RuleBase" id="RU363115"/>
    </source>
</evidence>
<dbReference type="EC" id="3.4.22.-" evidence="11"/>
<evidence type="ECO:0000256" key="12">
    <source>
        <dbReference type="SAM" id="MobiDB-lite"/>
    </source>
</evidence>
<name>A0A5N5XBR8_9EURO</name>
<dbReference type="InterPro" id="IPR005078">
    <property type="entry name" value="Peptidase_C54"/>
</dbReference>
<dbReference type="GO" id="GO:0000423">
    <property type="term" value="P:mitophagy"/>
    <property type="evidence" value="ECO:0007669"/>
    <property type="project" value="TreeGrafter"/>
</dbReference>
<keyword evidence="15" id="KW-1185">Reference proteome</keyword>
<evidence type="ECO:0000256" key="9">
    <source>
        <dbReference type="ARBA" id="ARBA00023006"/>
    </source>
</evidence>
<dbReference type="Pfam" id="PF03416">
    <property type="entry name" value="Peptidase_C54"/>
    <property type="match status" value="1"/>
</dbReference>
<feature type="domain" description="Peptidase C54 catalytic" evidence="13">
    <location>
        <begin position="74"/>
        <end position="364"/>
    </location>
</feature>
<keyword evidence="11" id="KW-0539">Nucleus</keyword>
<keyword evidence="7" id="KW-0788">Thiol protease</keyword>
<evidence type="ECO:0000313" key="14">
    <source>
        <dbReference type="EMBL" id="KAB8076680.1"/>
    </source>
</evidence>
<keyword evidence="8" id="KW-0653">Protein transport</keyword>
<evidence type="ECO:0000256" key="6">
    <source>
        <dbReference type="ARBA" id="ARBA00022801"/>
    </source>
</evidence>
<keyword evidence="3" id="KW-0813">Transport</keyword>
<evidence type="ECO:0000256" key="10">
    <source>
        <dbReference type="ARBA" id="ARBA00029362"/>
    </source>
</evidence>
<dbReference type="OrthoDB" id="2960936at2759"/>
<dbReference type="Proteomes" id="UP000326565">
    <property type="component" value="Unassembled WGS sequence"/>
</dbReference>
<dbReference type="GO" id="GO:0004197">
    <property type="term" value="F:cysteine-type endopeptidase activity"/>
    <property type="evidence" value="ECO:0007669"/>
    <property type="project" value="TreeGrafter"/>
</dbReference>
<dbReference type="AlphaFoldDB" id="A0A5N5XBR8"/>
<accession>A0A5N5XBR8</accession>
<evidence type="ECO:0000256" key="7">
    <source>
        <dbReference type="ARBA" id="ARBA00022807"/>
    </source>
</evidence>
<dbReference type="InterPro" id="IPR038765">
    <property type="entry name" value="Papain-like_cys_pep_sf"/>
</dbReference>
<evidence type="ECO:0000256" key="4">
    <source>
        <dbReference type="ARBA" id="ARBA00022490"/>
    </source>
</evidence>
<sequence>MNSVDIGRCSKRIVQYLWDPEPRNDEEPDTPVWCLGIEYPPHQQKHTSPTTSNRDEPDTGTSTSDDVTAHGWPEAFVSDIESKIWMTYRSNFTPIPTPDNDGTNHPMTLTVRLRTQLMDSQGFTSDTGWGCMIRSGQSLLANAMFILQLGRDWRRGEKTEEEASMLSLFADHPDAPLSIHRFVKHGAESCGKYPGEWFGPSATARCIEALSAQCGLPAPRVYVTNDTSDVYEDRFMRVSCSDSGSIQPTLILIGIRLGIDNVTPVYWDGLKSMLQLPQSVGIAGGRPSASHYFIGTQGSFLFYLDPHNTRPAPPYNNAGKPISRDEINTYHTRRLRRIHLQDMDPSMLMGFLIKNRDDWEGWKHRIASTPGKPIIHVFSRSDTAYCQGRKEALDEVEALDDE</sequence>
<feature type="region of interest" description="Disordered" evidence="12">
    <location>
        <begin position="20"/>
        <end position="69"/>
    </location>
</feature>
<dbReference type="GO" id="GO:0005634">
    <property type="term" value="C:nucleus"/>
    <property type="evidence" value="ECO:0007669"/>
    <property type="project" value="UniProtKB-SubCell"/>
</dbReference>
<dbReference type="PANTHER" id="PTHR22624:SF49">
    <property type="entry name" value="CYSTEINE PROTEASE"/>
    <property type="match status" value="1"/>
</dbReference>
<dbReference type="GO" id="GO:0034727">
    <property type="term" value="P:piecemeal microautophagy of the nucleus"/>
    <property type="evidence" value="ECO:0007669"/>
    <property type="project" value="TreeGrafter"/>
</dbReference>
<evidence type="ECO:0000256" key="3">
    <source>
        <dbReference type="ARBA" id="ARBA00022448"/>
    </source>
</evidence>
<organism evidence="14 15">
    <name type="scientific">Aspergillus leporis</name>
    <dbReference type="NCBI Taxonomy" id="41062"/>
    <lineage>
        <taxon>Eukaryota</taxon>
        <taxon>Fungi</taxon>
        <taxon>Dikarya</taxon>
        <taxon>Ascomycota</taxon>
        <taxon>Pezizomycotina</taxon>
        <taxon>Eurotiomycetes</taxon>
        <taxon>Eurotiomycetidae</taxon>
        <taxon>Eurotiales</taxon>
        <taxon>Aspergillaceae</taxon>
        <taxon>Aspergillus</taxon>
        <taxon>Aspergillus subgen. Circumdati</taxon>
    </lineage>
</organism>
<dbReference type="GO" id="GO:0016485">
    <property type="term" value="P:protein processing"/>
    <property type="evidence" value="ECO:0007669"/>
    <property type="project" value="TreeGrafter"/>
</dbReference>